<sequence>MGAERAVEWRTRVWGSVAHFQRRYELRVITGTATERTPRRGDLHVVPACDTPAEGWR</sequence>
<dbReference type="EMBL" id="JAFFZE010000025">
    <property type="protein sequence ID" value="MCT2587469.1"/>
    <property type="molecule type" value="Genomic_DNA"/>
</dbReference>
<comment type="caution">
    <text evidence="1">The sequence shown here is derived from an EMBL/GenBank/DDBJ whole genome shotgun (WGS) entry which is preliminary data.</text>
</comment>
<name>A0ABT2JJN8_9PSEU</name>
<dbReference type="Proteomes" id="UP001156441">
    <property type="component" value="Unassembled WGS sequence"/>
</dbReference>
<organism evidence="1 2">
    <name type="scientific">Actinophytocola gossypii</name>
    <dbReference type="NCBI Taxonomy" id="2812003"/>
    <lineage>
        <taxon>Bacteria</taxon>
        <taxon>Bacillati</taxon>
        <taxon>Actinomycetota</taxon>
        <taxon>Actinomycetes</taxon>
        <taxon>Pseudonocardiales</taxon>
        <taxon>Pseudonocardiaceae</taxon>
    </lineage>
</organism>
<gene>
    <name evidence="1" type="ORF">JT362_30530</name>
</gene>
<evidence type="ECO:0000313" key="1">
    <source>
        <dbReference type="EMBL" id="MCT2587469.1"/>
    </source>
</evidence>
<dbReference type="RefSeq" id="WP_260195345.1">
    <property type="nucleotide sequence ID" value="NZ_JAFFZE010000025.1"/>
</dbReference>
<keyword evidence="2" id="KW-1185">Reference proteome</keyword>
<evidence type="ECO:0000313" key="2">
    <source>
        <dbReference type="Proteomes" id="UP001156441"/>
    </source>
</evidence>
<proteinExistence type="predicted"/>
<protein>
    <submittedName>
        <fullName evidence="1">Uncharacterized protein</fullName>
    </submittedName>
</protein>
<reference evidence="1 2" key="1">
    <citation type="submission" date="2021-02" db="EMBL/GenBank/DDBJ databases">
        <title>Actinophytocola xerophila sp. nov., isolated from soil of cotton cropping field.</title>
        <authorList>
            <person name="Huang R."/>
            <person name="Chen X."/>
            <person name="Ge X."/>
            <person name="Liu W."/>
        </authorList>
    </citation>
    <scope>NUCLEOTIDE SEQUENCE [LARGE SCALE GENOMIC DNA]</scope>
    <source>
        <strain evidence="1 2">S1-96</strain>
    </source>
</reference>
<accession>A0ABT2JJN8</accession>